<name>A0A1F5A6X5_9BACT</name>
<proteinExistence type="predicted"/>
<accession>A0A1F5A6X5</accession>
<evidence type="ECO:0008006" key="3">
    <source>
        <dbReference type="Google" id="ProtNLM"/>
    </source>
</evidence>
<dbReference type="Gene3D" id="1.25.40.20">
    <property type="entry name" value="Ankyrin repeat-containing domain"/>
    <property type="match status" value="1"/>
</dbReference>
<organism evidence="1 2">
    <name type="scientific">Candidatus Sediminicultor quintus</name>
    <dbReference type="NCBI Taxonomy" id="1797291"/>
    <lineage>
        <taxon>Bacteria</taxon>
        <taxon>Pseudomonadati</taxon>
        <taxon>Atribacterota</taxon>
        <taxon>Candidatus Phoenicimicrobiia</taxon>
        <taxon>Candidatus Pheonicimicrobiales</taxon>
        <taxon>Candidatus Phoenicimicrobiaceae</taxon>
        <taxon>Candidatus Sediminicultor</taxon>
    </lineage>
</organism>
<sequence length="149" mass="16434">MEESGQGLFARENCKFVVTLTGDSQGAESSPVEVKFYKGQYSDLLNEEVFNLPNGQIKKWEFNPGEIQTLEVLVGELGGVKLLSENYPAVSKNTLRELSDEEKKTLLKDLITQNKLDEIKALLDSGVDVNINISSTDSLLMAACSYGRP</sequence>
<reference evidence="1 2" key="1">
    <citation type="journal article" date="2016" name="Nat. Commun.">
        <title>Thousands of microbial genomes shed light on interconnected biogeochemical processes in an aquifer system.</title>
        <authorList>
            <person name="Anantharaman K."/>
            <person name="Brown C.T."/>
            <person name="Hug L.A."/>
            <person name="Sharon I."/>
            <person name="Castelle C.J."/>
            <person name="Probst A.J."/>
            <person name="Thomas B.C."/>
            <person name="Singh A."/>
            <person name="Wilkins M.J."/>
            <person name="Karaoz U."/>
            <person name="Brodie E.L."/>
            <person name="Williams K.H."/>
            <person name="Hubbard S.S."/>
            <person name="Banfield J.F."/>
        </authorList>
    </citation>
    <scope>NUCLEOTIDE SEQUENCE [LARGE SCALE GENOMIC DNA]</scope>
</reference>
<dbReference type="EMBL" id="MEYH01000106">
    <property type="protein sequence ID" value="OGD13597.1"/>
    <property type="molecule type" value="Genomic_DNA"/>
</dbReference>
<dbReference type="AlphaFoldDB" id="A0A1F5A6X5"/>
<evidence type="ECO:0000313" key="2">
    <source>
        <dbReference type="Proteomes" id="UP000177701"/>
    </source>
</evidence>
<comment type="caution">
    <text evidence="1">The sequence shown here is derived from an EMBL/GenBank/DDBJ whole genome shotgun (WGS) entry which is preliminary data.</text>
</comment>
<protein>
    <recommendedName>
        <fullName evidence="3">Ankyrin repeat domain-containing protein</fullName>
    </recommendedName>
</protein>
<dbReference type="InterPro" id="IPR036770">
    <property type="entry name" value="Ankyrin_rpt-contain_sf"/>
</dbReference>
<gene>
    <name evidence="1" type="ORF">A2V47_06675</name>
</gene>
<dbReference type="Proteomes" id="UP000177701">
    <property type="component" value="Unassembled WGS sequence"/>
</dbReference>
<dbReference type="SUPFAM" id="SSF48403">
    <property type="entry name" value="Ankyrin repeat"/>
    <property type="match status" value="1"/>
</dbReference>
<evidence type="ECO:0000313" key="1">
    <source>
        <dbReference type="EMBL" id="OGD13597.1"/>
    </source>
</evidence>